<dbReference type="NCBIfam" id="TIGR01494">
    <property type="entry name" value="ATPase_P-type"/>
    <property type="match status" value="1"/>
</dbReference>
<dbReference type="SUPFAM" id="SSF56784">
    <property type="entry name" value="HAD-like"/>
    <property type="match status" value="1"/>
</dbReference>
<evidence type="ECO:0000256" key="19">
    <source>
        <dbReference type="ARBA" id="ARBA00023136"/>
    </source>
</evidence>
<dbReference type="PANTHER" id="PTHR43520:SF8">
    <property type="entry name" value="P-TYPE CU(+) TRANSPORTER"/>
    <property type="match status" value="1"/>
</dbReference>
<feature type="transmembrane region" description="Helical" evidence="23">
    <location>
        <begin position="199"/>
        <end position="217"/>
    </location>
</feature>
<comment type="subcellular location">
    <subcellularLocation>
        <location evidence="1">Cell membrane</location>
        <topology evidence="1">Multi-pass membrane protein</topology>
    </subcellularLocation>
</comment>
<evidence type="ECO:0000256" key="13">
    <source>
        <dbReference type="ARBA" id="ARBA00022840"/>
    </source>
</evidence>
<dbReference type="Pfam" id="PF00122">
    <property type="entry name" value="E1-E2_ATPase"/>
    <property type="match status" value="1"/>
</dbReference>
<comment type="catalytic activity">
    <reaction evidence="22">
        <text>Cu(+)(in) + ATP + H2O = Cu(+)(out) + ADP + phosphate + H(+)</text>
        <dbReference type="Rhea" id="RHEA:25792"/>
        <dbReference type="ChEBI" id="CHEBI:15377"/>
        <dbReference type="ChEBI" id="CHEBI:15378"/>
        <dbReference type="ChEBI" id="CHEBI:30616"/>
        <dbReference type="ChEBI" id="CHEBI:43474"/>
        <dbReference type="ChEBI" id="CHEBI:49552"/>
        <dbReference type="ChEBI" id="CHEBI:456216"/>
        <dbReference type="EC" id="7.2.2.8"/>
    </reaction>
</comment>
<dbReference type="InterPro" id="IPR036412">
    <property type="entry name" value="HAD-like_sf"/>
</dbReference>
<dbReference type="InterPro" id="IPR044492">
    <property type="entry name" value="P_typ_ATPase_HD_dom"/>
</dbReference>
<keyword evidence="15" id="KW-1278">Translocase</keyword>
<dbReference type="PRINTS" id="PR00119">
    <property type="entry name" value="CATATPASE"/>
</dbReference>
<feature type="transmembrane region" description="Helical" evidence="23">
    <location>
        <begin position="413"/>
        <end position="433"/>
    </location>
</feature>
<protein>
    <recommendedName>
        <fullName evidence="4">Copper-exporting P-type ATPase</fullName>
        <ecNumber evidence="3">7.2.2.8</ecNumber>
    </recommendedName>
    <alternativeName>
        <fullName evidence="20">Copper-exporting P-type ATPase A</fullName>
    </alternativeName>
    <alternativeName>
        <fullName evidence="21">Cu(+)-exporting ATPase</fullName>
    </alternativeName>
</protein>
<evidence type="ECO:0000256" key="10">
    <source>
        <dbReference type="ARBA" id="ARBA00022737"/>
    </source>
</evidence>
<name>A0A1H0WSP8_9BACI</name>
<keyword evidence="12" id="KW-0187">Copper transport</keyword>
<evidence type="ECO:0000256" key="7">
    <source>
        <dbReference type="ARBA" id="ARBA00022553"/>
    </source>
</evidence>
<dbReference type="NCBIfam" id="TIGR01525">
    <property type="entry name" value="ATPase-IB_hvy"/>
    <property type="match status" value="1"/>
</dbReference>
<evidence type="ECO:0000256" key="18">
    <source>
        <dbReference type="ARBA" id="ARBA00023065"/>
    </source>
</evidence>
<dbReference type="InterPro" id="IPR027256">
    <property type="entry name" value="P-typ_ATPase_IB"/>
</dbReference>
<evidence type="ECO:0000256" key="6">
    <source>
        <dbReference type="ARBA" id="ARBA00022475"/>
    </source>
</evidence>
<evidence type="ECO:0000256" key="16">
    <source>
        <dbReference type="ARBA" id="ARBA00022989"/>
    </source>
</evidence>
<feature type="domain" description="HMA" evidence="24">
    <location>
        <begin position="74"/>
        <end position="140"/>
    </location>
</feature>
<evidence type="ECO:0000256" key="8">
    <source>
        <dbReference type="ARBA" id="ARBA00022692"/>
    </source>
</evidence>
<dbReference type="SUPFAM" id="SSF81665">
    <property type="entry name" value="Calcium ATPase, transmembrane domain M"/>
    <property type="match status" value="1"/>
</dbReference>
<dbReference type="InterPro" id="IPR006122">
    <property type="entry name" value="HMA_Cu_ion-bd"/>
</dbReference>
<dbReference type="PROSITE" id="PS50846">
    <property type="entry name" value="HMA_2"/>
    <property type="match status" value="2"/>
</dbReference>
<evidence type="ECO:0000256" key="17">
    <source>
        <dbReference type="ARBA" id="ARBA00023008"/>
    </source>
</evidence>
<dbReference type="InterPro" id="IPR006121">
    <property type="entry name" value="HMA_dom"/>
</dbReference>
<dbReference type="GO" id="GO:0005524">
    <property type="term" value="F:ATP binding"/>
    <property type="evidence" value="ECO:0007669"/>
    <property type="project" value="UniProtKB-UniRule"/>
</dbReference>
<feature type="transmembrane region" description="Helical" evidence="23">
    <location>
        <begin position="439"/>
        <end position="458"/>
    </location>
</feature>
<dbReference type="Pfam" id="PF00702">
    <property type="entry name" value="Hydrolase"/>
    <property type="match status" value="1"/>
</dbReference>
<evidence type="ECO:0000313" key="26">
    <source>
        <dbReference type="Proteomes" id="UP000199159"/>
    </source>
</evidence>
<dbReference type="GO" id="GO:0140581">
    <property type="term" value="F:P-type monovalent copper transporter activity"/>
    <property type="evidence" value="ECO:0007669"/>
    <property type="project" value="UniProtKB-EC"/>
</dbReference>
<dbReference type="SUPFAM" id="SSF81653">
    <property type="entry name" value="Calcium ATPase, transduction domain A"/>
    <property type="match status" value="1"/>
</dbReference>
<feature type="transmembrane region" description="Helical" evidence="23">
    <location>
        <begin position="229"/>
        <end position="252"/>
    </location>
</feature>
<comment type="similarity">
    <text evidence="2 23">Belongs to the cation transport ATPase (P-type) (TC 3.A.3) family. Type IB subfamily.</text>
</comment>
<feature type="transmembrane region" description="Helical" evidence="23">
    <location>
        <begin position="773"/>
        <end position="793"/>
    </location>
</feature>
<evidence type="ECO:0000256" key="9">
    <source>
        <dbReference type="ARBA" id="ARBA00022723"/>
    </source>
</evidence>
<dbReference type="PANTHER" id="PTHR43520">
    <property type="entry name" value="ATP7, ISOFORM B"/>
    <property type="match status" value="1"/>
</dbReference>
<dbReference type="CDD" id="cd00371">
    <property type="entry name" value="HMA"/>
    <property type="match status" value="2"/>
</dbReference>
<evidence type="ECO:0000256" key="12">
    <source>
        <dbReference type="ARBA" id="ARBA00022796"/>
    </source>
</evidence>
<evidence type="ECO:0000256" key="2">
    <source>
        <dbReference type="ARBA" id="ARBA00006024"/>
    </source>
</evidence>
<dbReference type="NCBIfam" id="TIGR00003">
    <property type="entry name" value="copper ion binding protein"/>
    <property type="match status" value="2"/>
</dbReference>
<dbReference type="OrthoDB" id="9813266at2"/>
<dbReference type="GO" id="GO:0016887">
    <property type="term" value="F:ATP hydrolysis activity"/>
    <property type="evidence" value="ECO:0007669"/>
    <property type="project" value="InterPro"/>
</dbReference>
<dbReference type="InterPro" id="IPR059000">
    <property type="entry name" value="ATPase_P-type_domA"/>
</dbReference>
<keyword evidence="16 23" id="KW-1133">Transmembrane helix</keyword>
<dbReference type="InterPro" id="IPR023298">
    <property type="entry name" value="ATPase_P-typ_TM_dom_sf"/>
</dbReference>
<dbReference type="SFLD" id="SFLDS00003">
    <property type="entry name" value="Haloacid_Dehalogenase"/>
    <property type="match status" value="1"/>
</dbReference>
<keyword evidence="14" id="KW-0460">Magnesium</keyword>
<dbReference type="AlphaFoldDB" id="A0A1H0WSP8"/>
<evidence type="ECO:0000256" key="21">
    <source>
        <dbReference type="ARBA" id="ARBA00033239"/>
    </source>
</evidence>
<keyword evidence="17" id="KW-0186">Copper</keyword>
<dbReference type="Gene3D" id="3.30.70.100">
    <property type="match status" value="2"/>
</dbReference>
<evidence type="ECO:0000256" key="22">
    <source>
        <dbReference type="ARBA" id="ARBA00049289"/>
    </source>
</evidence>
<dbReference type="FunFam" id="3.40.1110.10:FF:000056">
    <property type="entry name" value="Copper-exporting P-type ATPase"/>
    <property type="match status" value="1"/>
</dbReference>
<feature type="transmembrane region" description="Helical" evidence="23">
    <location>
        <begin position="164"/>
        <end position="187"/>
    </location>
</feature>
<dbReference type="GO" id="GO:0005507">
    <property type="term" value="F:copper ion binding"/>
    <property type="evidence" value="ECO:0007669"/>
    <property type="project" value="InterPro"/>
</dbReference>
<feature type="transmembrane region" description="Helical" evidence="23">
    <location>
        <begin position="750"/>
        <end position="767"/>
    </location>
</feature>
<dbReference type="InterPro" id="IPR008250">
    <property type="entry name" value="ATPase_P-typ_transduc_dom_A_sf"/>
</dbReference>
<dbReference type="SFLD" id="SFLDF00027">
    <property type="entry name" value="p-type_atpase"/>
    <property type="match status" value="1"/>
</dbReference>
<dbReference type="GO" id="GO:0005886">
    <property type="term" value="C:plasma membrane"/>
    <property type="evidence" value="ECO:0007669"/>
    <property type="project" value="UniProtKB-SubCell"/>
</dbReference>
<feature type="domain" description="HMA" evidence="24">
    <location>
        <begin position="6"/>
        <end position="72"/>
    </location>
</feature>
<evidence type="ECO:0000256" key="5">
    <source>
        <dbReference type="ARBA" id="ARBA00022448"/>
    </source>
</evidence>
<dbReference type="EC" id="7.2.2.8" evidence="3"/>
<dbReference type="PROSITE" id="PS00154">
    <property type="entry name" value="ATPASE_E1_E2"/>
    <property type="match status" value="1"/>
</dbReference>
<dbReference type="GO" id="GO:0043682">
    <property type="term" value="F:P-type divalent copper transporter activity"/>
    <property type="evidence" value="ECO:0007669"/>
    <property type="project" value="TreeGrafter"/>
</dbReference>
<feature type="transmembrane region" description="Helical" evidence="23">
    <location>
        <begin position="258"/>
        <end position="276"/>
    </location>
</feature>
<dbReference type="SFLD" id="SFLDG00002">
    <property type="entry name" value="C1.7:_P-type_atpase_like"/>
    <property type="match status" value="1"/>
</dbReference>
<keyword evidence="7" id="KW-0597">Phosphoprotein</keyword>
<dbReference type="NCBIfam" id="TIGR01511">
    <property type="entry name" value="ATPase-IB1_Cu"/>
    <property type="match status" value="1"/>
</dbReference>
<evidence type="ECO:0000256" key="23">
    <source>
        <dbReference type="RuleBase" id="RU362081"/>
    </source>
</evidence>
<organism evidence="25 26">
    <name type="scientific">Litchfieldia salsa</name>
    <dbReference type="NCBI Taxonomy" id="930152"/>
    <lineage>
        <taxon>Bacteria</taxon>
        <taxon>Bacillati</taxon>
        <taxon>Bacillota</taxon>
        <taxon>Bacilli</taxon>
        <taxon>Bacillales</taxon>
        <taxon>Bacillaceae</taxon>
        <taxon>Litchfieldia</taxon>
    </lineage>
</organism>
<keyword evidence="8 23" id="KW-0812">Transmembrane</keyword>
<dbReference type="FunFam" id="3.40.50.1000:FF:000144">
    <property type="entry name" value="copper-transporting ATPase 1 isoform X2"/>
    <property type="match status" value="1"/>
</dbReference>
<evidence type="ECO:0000313" key="25">
    <source>
        <dbReference type="EMBL" id="SDP93711.1"/>
    </source>
</evidence>
<dbReference type="FunFam" id="3.30.70.100:FF:000005">
    <property type="entry name" value="Copper-exporting P-type ATPase A"/>
    <property type="match status" value="2"/>
</dbReference>
<dbReference type="RefSeq" id="WP_090858731.1">
    <property type="nucleotide sequence ID" value="NZ_FNJU01000015.1"/>
</dbReference>
<dbReference type="STRING" id="930152.SAMN05216565_11523"/>
<dbReference type="EMBL" id="FNJU01000015">
    <property type="protein sequence ID" value="SDP93711.1"/>
    <property type="molecule type" value="Genomic_DNA"/>
</dbReference>
<evidence type="ECO:0000256" key="14">
    <source>
        <dbReference type="ARBA" id="ARBA00022842"/>
    </source>
</evidence>
<sequence>MSDINKNISLQVTGMTCASCVNRIEKNISKLHGILEVNVNLANEKVNIQYNSNETSLDEISNAIEKSGYGIQTETVTMPITGMTCAACVNRVEKGLNKVEGVIKANVNLANEKAKIEYLPDVTKTDQLIKAVEKAGYEAKLEEESKTENVEAKEREYKTQRRKFIIGAVLSSFFLIMMLSDFAHSFGLHLPFSFHIHPWLQFLLATPVQFYVGGHFYRDAYKAIRGGSANMAVLVALGTSAAYFYSLVLTVMGSNGPLYFEASAIIITLIVLGKLMEVRAKGQTSEAIKKLMGLQAKTARVIRNNEEMDVPLEDVLQGDIIFVRAGEKIPVDGEVIEGSSSVDESMLTGESMPVSKDIGDTVIGATINKHGSFKFKATKVGKETALAQIIKLVEEAQGSKAPIQRLADQISGVFVPIVIVIATLTFAITAFFVGFTPALISAVAVLVIACPCALGLATPTAVMVGTGKGAENGVLIKSAEHLESAHRLTTIVLDKTGTITKGEPEVTDIISIGDMKEDELLQLAASAEKGSEHPLGEAIVNGARVRGIELEEVKQFTAIPGHGIEVNIGDRKILIGNKKLMTENDIKVNSILEQMENLENQGKTAMLVAINDELKGLIAVADTVKETSAKAVEKLMELGLEVIMITGDNKRTAQAIANQVGITHVLAEVLPEDKSREVEKLKNEGKIVAMVGDGINDAPALVAANIGIAIGTGTDIAMEAADVTLMKGDLMGIVDTIKLSKATMRKIRQNLFWAFAYNVLLIPVAAFGLLNPILAGAAMAFSSVSVVTNTLFLRRWKPNHV</sequence>
<dbReference type="InterPro" id="IPR036163">
    <property type="entry name" value="HMA_dom_sf"/>
</dbReference>
<dbReference type="InterPro" id="IPR018303">
    <property type="entry name" value="ATPase_P-typ_P_site"/>
</dbReference>
<keyword evidence="9 23" id="KW-0479">Metal-binding</keyword>
<evidence type="ECO:0000256" key="1">
    <source>
        <dbReference type="ARBA" id="ARBA00004651"/>
    </source>
</evidence>
<gene>
    <name evidence="25" type="ORF">SAMN05216565_11523</name>
</gene>
<dbReference type="PROSITE" id="PS01047">
    <property type="entry name" value="HMA_1"/>
    <property type="match status" value="2"/>
</dbReference>
<dbReference type="SUPFAM" id="SSF55008">
    <property type="entry name" value="HMA, heavy metal-associated domain"/>
    <property type="match status" value="2"/>
</dbReference>
<keyword evidence="6 23" id="KW-1003">Cell membrane</keyword>
<reference evidence="26" key="1">
    <citation type="submission" date="2016-10" db="EMBL/GenBank/DDBJ databases">
        <authorList>
            <person name="Varghese N."/>
            <person name="Submissions S."/>
        </authorList>
    </citation>
    <scope>NUCLEOTIDE SEQUENCE [LARGE SCALE GENOMIC DNA]</scope>
    <source>
        <strain evidence="26">IBRC-M10078</strain>
    </source>
</reference>
<dbReference type="Proteomes" id="UP000199159">
    <property type="component" value="Unassembled WGS sequence"/>
</dbReference>
<evidence type="ECO:0000256" key="11">
    <source>
        <dbReference type="ARBA" id="ARBA00022741"/>
    </source>
</evidence>
<evidence type="ECO:0000256" key="15">
    <source>
        <dbReference type="ARBA" id="ARBA00022967"/>
    </source>
</evidence>
<dbReference type="PRINTS" id="PR00943">
    <property type="entry name" value="CUATPASE"/>
</dbReference>
<dbReference type="Pfam" id="PF00403">
    <property type="entry name" value="HMA"/>
    <property type="match status" value="2"/>
</dbReference>
<dbReference type="InterPro" id="IPR001757">
    <property type="entry name" value="P_typ_ATPase"/>
</dbReference>
<dbReference type="CDD" id="cd02094">
    <property type="entry name" value="P-type_ATPase_Cu-like"/>
    <property type="match status" value="1"/>
</dbReference>
<accession>A0A1H0WSP8</accession>
<dbReference type="Gene3D" id="3.40.1110.10">
    <property type="entry name" value="Calcium-transporting ATPase, cytoplasmic domain N"/>
    <property type="match status" value="1"/>
</dbReference>
<dbReference type="GO" id="GO:0055070">
    <property type="term" value="P:copper ion homeostasis"/>
    <property type="evidence" value="ECO:0007669"/>
    <property type="project" value="TreeGrafter"/>
</dbReference>
<keyword evidence="26" id="KW-1185">Reference proteome</keyword>
<dbReference type="InterPro" id="IPR023214">
    <property type="entry name" value="HAD_sf"/>
</dbReference>
<dbReference type="Gene3D" id="3.40.50.1000">
    <property type="entry name" value="HAD superfamily/HAD-like"/>
    <property type="match status" value="1"/>
</dbReference>
<keyword evidence="5" id="KW-0813">Transport</keyword>
<keyword evidence="13 23" id="KW-0067">ATP-binding</keyword>
<dbReference type="InterPro" id="IPR017969">
    <property type="entry name" value="Heavy-metal-associated_CS"/>
</dbReference>
<keyword evidence="10" id="KW-0677">Repeat</keyword>
<dbReference type="InterPro" id="IPR023299">
    <property type="entry name" value="ATPase_P-typ_cyto_dom_N"/>
</dbReference>
<proteinExistence type="inferred from homology"/>
<evidence type="ECO:0000256" key="4">
    <source>
        <dbReference type="ARBA" id="ARBA00015102"/>
    </source>
</evidence>
<keyword evidence="19 23" id="KW-0472">Membrane</keyword>
<keyword evidence="18" id="KW-0406">Ion transport</keyword>
<evidence type="ECO:0000256" key="20">
    <source>
        <dbReference type="ARBA" id="ARBA00029719"/>
    </source>
</evidence>
<dbReference type="PRINTS" id="PR00942">
    <property type="entry name" value="CUATPASEI"/>
</dbReference>
<dbReference type="Gene3D" id="2.70.150.10">
    <property type="entry name" value="Calcium-transporting ATPase, cytoplasmic transduction domain A"/>
    <property type="match status" value="1"/>
</dbReference>
<evidence type="ECO:0000256" key="3">
    <source>
        <dbReference type="ARBA" id="ARBA00012517"/>
    </source>
</evidence>
<keyword evidence="11 23" id="KW-0547">Nucleotide-binding</keyword>
<dbReference type="FunFam" id="2.70.150.10:FF:000020">
    <property type="entry name" value="Copper-exporting P-type ATPase A"/>
    <property type="match status" value="1"/>
</dbReference>
<evidence type="ECO:0000259" key="24">
    <source>
        <dbReference type="PROSITE" id="PS50846"/>
    </source>
</evidence>